<dbReference type="InterPro" id="IPR031823">
    <property type="entry name" value="TatT"/>
</dbReference>
<gene>
    <name evidence="1" type="ORF">EVA68_08915</name>
</gene>
<accession>A0A520RW76</accession>
<dbReference type="EMBL" id="SHAG01000077">
    <property type="protein sequence ID" value="RZO74499.1"/>
    <property type="molecule type" value="Genomic_DNA"/>
</dbReference>
<organism evidence="1 2">
    <name type="scientific">OM182 bacterium</name>
    <dbReference type="NCBI Taxonomy" id="2510334"/>
    <lineage>
        <taxon>Bacteria</taxon>
        <taxon>Pseudomonadati</taxon>
        <taxon>Pseudomonadota</taxon>
        <taxon>Gammaproteobacteria</taxon>
        <taxon>OMG group</taxon>
        <taxon>OM182 clade</taxon>
    </lineage>
</organism>
<evidence type="ECO:0000313" key="1">
    <source>
        <dbReference type="EMBL" id="RZO74499.1"/>
    </source>
</evidence>
<comment type="caution">
    <text evidence="1">The sequence shown here is derived from an EMBL/GenBank/DDBJ whole genome shotgun (WGS) entry which is preliminary data.</text>
</comment>
<dbReference type="AlphaFoldDB" id="A0A520RW76"/>
<dbReference type="InterPro" id="IPR038537">
    <property type="entry name" value="TatT_sf"/>
</dbReference>
<sequence>MANDLADTILNSTDVDTVKEGIPAYLLLIDSLLRSSPDNIDLLFAAARLNSSYSVYTTPARSKLLNQKSFDLAMRAACITRSGLCNAHLIEFGRYREKVDQLKFLDLEVAYALGVSWISWIQANSDDWNAIGQLGRVKLLMTKIIELDESWDFGGPHLYMGALETLLPAAMGGRPEKGKYHLERAIALSEGKYLMTQVIYAEQYARLVFDKELHDRLLREVIEANPVVEGLTLTNLIAQDRARELLKESNEYF</sequence>
<evidence type="ECO:0000313" key="2">
    <source>
        <dbReference type="Proteomes" id="UP000316199"/>
    </source>
</evidence>
<proteinExistence type="predicted"/>
<dbReference type="Proteomes" id="UP000316199">
    <property type="component" value="Unassembled WGS sequence"/>
</dbReference>
<name>A0A520RW76_9GAMM</name>
<dbReference type="Pfam" id="PF16811">
    <property type="entry name" value="TAtT"/>
    <property type="match status" value="1"/>
</dbReference>
<dbReference type="Gene3D" id="1.25.40.920">
    <property type="entry name" value="TRAP transporter T-component"/>
    <property type="match status" value="1"/>
</dbReference>
<reference evidence="1 2" key="1">
    <citation type="submission" date="2019-02" db="EMBL/GenBank/DDBJ databases">
        <title>Prokaryotic population dynamics and viral predation in marine succession experiment using metagenomics: the confinement effect.</title>
        <authorList>
            <person name="Haro-Moreno J.M."/>
            <person name="Rodriguez-Valera F."/>
            <person name="Lopez-Perez M."/>
        </authorList>
    </citation>
    <scope>NUCLEOTIDE SEQUENCE [LARGE SCALE GENOMIC DNA]</scope>
    <source>
        <strain evidence="1">MED-G157</strain>
    </source>
</reference>
<protein>
    <submittedName>
        <fullName evidence="1">Uncharacterized protein</fullName>
    </submittedName>
</protein>